<name>A0A0A7RVJ9_BPMB2</name>
<keyword evidence="1" id="KW-0472">Membrane</keyword>
<evidence type="ECO:0000313" key="3">
    <source>
        <dbReference type="Proteomes" id="UP000031069"/>
    </source>
</evidence>
<proteinExistence type="predicted"/>
<keyword evidence="1" id="KW-0812">Transmembrane</keyword>
<evidence type="ECO:0000313" key="2">
    <source>
        <dbReference type="EMBL" id="AJA41939.1"/>
    </source>
</evidence>
<evidence type="ECO:0000256" key="1">
    <source>
        <dbReference type="SAM" id="Phobius"/>
    </source>
</evidence>
<feature type="transmembrane region" description="Helical" evidence="1">
    <location>
        <begin position="6"/>
        <end position="24"/>
    </location>
</feature>
<protein>
    <submittedName>
        <fullName evidence="2">Uncharacterized protein</fullName>
    </submittedName>
</protein>
<gene>
    <name evidence="2" type="ORF">PBI_PHOXY_65</name>
</gene>
<reference evidence="2 3" key="1">
    <citation type="submission" date="2014-10" db="EMBL/GenBank/DDBJ databases">
        <authorList>
            <person name="Batty M."/>
            <person name="Bermudez J."/>
            <person name="Bukant S.K."/>
            <person name="Carr K.E."/>
            <person name="Dasiuk E.A."/>
            <person name="Fudge K.A."/>
            <person name="Gries J."/>
            <person name="Guilford N.C."/>
            <person name="Hirsch A.L."/>
            <person name="Jensen-Cody C.W."/>
            <person name="Jones J.E."/>
            <person name="Jordan T.K."/>
            <person name="Kozlov A.V."/>
            <person name="Montoya N.R."/>
            <person name="Murphy A.M."/>
            <person name="Raygoza P.M."/>
            <person name="Shellooe L.T."/>
            <person name="Xun H."/>
            <person name="Poxleitner M.K."/>
            <person name="Anders K.R."/>
            <person name="Serrano M.G."/>
            <person name="Buck G."/>
            <person name="Lee V."/>
            <person name="Wang Y."/>
            <person name="Carvalho R."/>
            <person name="Voegtly L."/>
            <person name="Shi R."/>
            <person name="Duckworth R."/>
            <person name="Johnson A."/>
            <person name="Loviza R."/>
            <person name="Walstead R."/>
            <person name="Shah Z."/>
            <person name="Kiflezghi M."/>
            <person name="Wade K."/>
            <person name="Braun M.A."/>
            <person name="Delesalle V.A."/>
            <person name="Hughes L.E."/>
            <person name="Ware V.C."/>
            <person name="Bradley K.W."/>
            <person name="Barker L.P."/>
            <person name="Asai D.J."/>
            <person name="Bowman C.A."/>
            <person name="Russell D.A."/>
            <person name="Pope W.H."/>
            <person name="Jacobs-Sera D."/>
            <person name="Hendrix R.W."/>
            <person name="Hatfull G.F."/>
        </authorList>
    </citation>
    <scope>NUCLEOTIDE SEQUENCE [LARGE SCALE GENOMIC DNA]</scope>
</reference>
<accession>A0A0A7RVJ9</accession>
<keyword evidence="1" id="KW-1133">Transmembrane helix</keyword>
<dbReference type="Proteomes" id="UP000031069">
    <property type="component" value="Segment"/>
</dbReference>
<sequence>MTLPQLFTVMIITWGLGAWAYLCLTWSDDDHDEA</sequence>
<organism evidence="2 3">
    <name type="scientific">Mycobacterium phage Phoxy</name>
    <dbReference type="NCBI Taxonomy" id="1567451"/>
    <lineage>
        <taxon>Viruses</taxon>
        <taxon>Duplodnaviria</taxon>
        <taxon>Heunggongvirae</taxon>
        <taxon>Uroviricota</taxon>
        <taxon>Caudoviricetes</taxon>
        <taxon>Microwolfvirus</taxon>
        <taxon>Mycobacterium phage Bxz2</taxon>
    </lineage>
</organism>
<dbReference type="EMBL" id="KP017310">
    <property type="protein sequence ID" value="AJA41939.1"/>
    <property type="molecule type" value="Genomic_DNA"/>
</dbReference>